<organism evidence="3 4">
    <name type="scientific">Okeanomitos corallinicola TIOX110</name>
    <dbReference type="NCBI Taxonomy" id="3133117"/>
    <lineage>
        <taxon>Bacteria</taxon>
        <taxon>Bacillati</taxon>
        <taxon>Cyanobacteriota</taxon>
        <taxon>Cyanophyceae</taxon>
        <taxon>Nostocales</taxon>
        <taxon>Aphanizomenonaceae</taxon>
        <taxon>Okeanomitos</taxon>
    </lineage>
</organism>
<evidence type="ECO:0000313" key="3">
    <source>
        <dbReference type="EMBL" id="WZB89193.1"/>
    </source>
</evidence>
<dbReference type="PANTHER" id="PTHR24361">
    <property type="entry name" value="MITOGEN-ACTIVATED KINASE KINASE KINASE"/>
    <property type="match status" value="1"/>
</dbReference>
<dbReference type="EMBL" id="CP150886">
    <property type="protein sequence ID" value="WZB89193.1"/>
    <property type="molecule type" value="Genomic_DNA"/>
</dbReference>
<dbReference type="InterPro" id="IPR011009">
    <property type="entry name" value="Kinase-like_dom_sf"/>
</dbReference>
<gene>
    <name evidence="3" type="ORF">WJM97_05800</name>
</gene>
<dbReference type="GO" id="GO:0016301">
    <property type="term" value="F:kinase activity"/>
    <property type="evidence" value="ECO:0007669"/>
    <property type="project" value="UniProtKB-KW"/>
</dbReference>
<dbReference type="RefSeq" id="WP_353932097.1">
    <property type="nucleotide sequence ID" value="NZ_CP150886.1"/>
</dbReference>
<name>A0ABZ2UUW3_9CYAN</name>
<dbReference type="PROSITE" id="PS50006">
    <property type="entry name" value="FHA_DOMAIN"/>
    <property type="match status" value="1"/>
</dbReference>
<dbReference type="Gene3D" id="1.10.510.10">
    <property type="entry name" value="Transferase(Phosphotransferase) domain 1"/>
    <property type="match status" value="1"/>
</dbReference>
<dbReference type="InterPro" id="IPR000719">
    <property type="entry name" value="Prot_kinase_dom"/>
</dbReference>
<dbReference type="Pfam" id="PF00498">
    <property type="entry name" value="FHA"/>
    <property type="match status" value="1"/>
</dbReference>
<dbReference type="Gene3D" id="3.30.200.20">
    <property type="entry name" value="Phosphorylase Kinase, domain 1"/>
    <property type="match status" value="1"/>
</dbReference>
<dbReference type="InterPro" id="IPR008984">
    <property type="entry name" value="SMAD_FHA_dom_sf"/>
</dbReference>
<dbReference type="SUPFAM" id="SSF49879">
    <property type="entry name" value="SMAD/FHA domain"/>
    <property type="match status" value="1"/>
</dbReference>
<evidence type="ECO:0000259" key="1">
    <source>
        <dbReference type="PROSITE" id="PS50006"/>
    </source>
</evidence>
<dbReference type="SMART" id="SM00240">
    <property type="entry name" value="FHA"/>
    <property type="match status" value="1"/>
</dbReference>
<keyword evidence="3" id="KW-0808">Transferase</keyword>
<dbReference type="InterPro" id="IPR053235">
    <property type="entry name" value="Ser_Thr_kinase"/>
</dbReference>
<evidence type="ECO:0000259" key="2">
    <source>
        <dbReference type="PROSITE" id="PS50011"/>
    </source>
</evidence>
<feature type="domain" description="Protein kinase" evidence="2">
    <location>
        <begin position="168"/>
        <end position="452"/>
    </location>
</feature>
<proteinExistence type="predicted"/>
<dbReference type="PROSITE" id="PS50011">
    <property type="entry name" value="PROTEIN_KINASE_DOM"/>
    <property type="match status" value="1"/>
</dbReference>
<dbReference type="CDD" id="cd14014">
    <property type="entry name" value="STKc_PknB_like"/>
    <property type="match status" value="1"/>
</dbReference>
<dbReference type="InterPro" id="IPR000253">
    <property type="entry name" value="FHA_dom"/>
</dbReference>
<dbReference type="Gene3D" id="2.60.200.20">
    <property type="match status" value="1"/>
</dbReference>
<accession>A0ABZ2UUW3</accession>
<reference evidence="3 4" key="1">
    <citation type="submission" date="2024-04" db="EMBL/GenBank/DDBJ databases">
        <title>Okeanomitos corallinicola gen. &amp; sp. nov. (Nostocales, Cyanobacteria), a new toxic marine heterocyst-forming cyanobacterium from a coral reef.</title>
        <authorList>
            <person name="Li H."/>
            <person name="Li R."/>
            <person name="Kang J."/>
            <person name="Hii K.S."/>
            <person name="Mohamed H.F."/>
            <person name="Xu X."/>
            <person name="Luo Z."/>
        </authorList>
    </citation>
    <scope>NUCLEOTIDE SEQUENCE [LARGE SCALE GENOMIC DNA]</scope>
    <source>
        <strain evidence="3 4">TIOX110</strain>
    </source>
</reference>
<evidence type="ECO:0000313" key="4">
    <source>
        <dbReference type="Proteomes" id="UP001483337"/>
    </source>
</evidence>
<feature type="domain" description="FHA" evidence="1">
    <location>
        <begin position="27"/>
        <end position="79"/>
    </location>
</feature>
<dbReference type="Pfam" id="PF00069">
    <property type="entry name" value="Pkinase"/>
    <property type="match status" value="1"/>
</dbReference>
<dbReference type="Proteomes" id="UP001483337">
    <property type="component" value="Chromosome"/>
</dbReference>
<keyword evidence="4" id="KW-1185">Reference proteome</keyword>
<dbReference type="SUPFAM" id="SSF56112">
    <property type="entry name" value="Protein kinase-like (PK-like)"/>
    <property type="match status" value="1"/>
</dbReference>
<sequence>MQSNITLTITTGKFSGKMYTFDQQTTFIIGRNNDCHLSIPNEFYRRVSRYHCLLDINPPEIKIKDLGSLNGTYINHQKIGQRERNQSAKEACTLDAPEYNLKDGDEISLGDLVLKVSIKTPVAITSNPEIKPLNHETSKSKIEKSDAIVNLSKLADQVNEDLRVLSGYELIKLIGKSNFGEVYLAQHCQTGKSVALKLMIPKVTQDQAHVETFLQEIKNFHSLKHPNIVDLIEYGYADKLFFICMEYYKIGNVYNLIKQLGGKIPIPMALGIILQVLDGLIYAHNAEVDHTKLANGIFPKGARFLHQNLTPQNILLSNINRKLVAKIADYGLAKSFYLTGFSGQAFTKIKRDGKPVFIPRQQVLKYKDCKPDVDVWAAAACLYNMLTGYVPRDFGKEPWLDILQNDPVPIRQRDHSIPARLAEIIDLALVEKPKIHFQSAAEFKEALVKYIT</sequence>
<keyword evidence="3" id="KW-0418">Kinase</keyword>
<protein>
    <submittedName>
        <fullName evidence="3">Protein kinase</fullName>
    </submittedName>
</protein>